<dbReference type="PROSITE" id="PS50887">
    <property type="entry name" value="GGDEF"/>
    <property type="match status" value="1"/>
</dbReference>
<keyword evidence="3" id="KW-1185">Reference proteome</keyword>
<dbReference type="InterPro" id="IPR052155">
    <property type="entry name" value="Biofilm_reg_signaling"/>
</dbReference>
<dbReference type="OrthoDB" id="384661at2"/>
<proteinExistence type="predicted"/>
<dbReference type="PANTHER" id="PTHR44757">
    <property type="entry name" value="DIGUANYLATE CYCLASE DGCP"/>
    <property type="match status" value="1"/>
</dbReference>
<dbReference type="CDD" id="cd01949">
    <property type="entry name" value="GGDEF"/>
    <property type="match status" value="1"/>
</dbReference>
<comment type="caution">
    <text evidence="2">The sequence shown here is derived from an EMBL/GenBank/DDBJ whole genome shotgun (WGS) entry which is preliminary data.</text>
</comment>
<evidence type="ECO:0000259" key="1">
    <source>
        <dbReference type="PROSITE" id="PS50887"/>
    </source>
</evidence>
<dbReference type="SUPFAM" id="SSF55073">
    <property type="entry name" value="Nucleotide cyclase"/>
    <property type="match status" value="1"/>
</dbReference>
<dbReference type="PANTHER" id="PTHR44757:SF2">
    <property type="entry name" value="BIOFILM ARCHITECTURE MAINTENANCE PROTEIN MBAA"/>
    <property type="match status" value="1"/>
</dbReference>
<gene>
    <name evidence="2" type="ORF">DF286_07645</name>
</gene>
<accession>A0A2U2J365</accession>
<dbReference type="InterPro" id="IPR000160">
    <property type="entry name" value="GGDEF_dom"/>
</dbReference>
<protein>
    <submittedName>
        <fullName evidence="2">GGDEF domain-containing protein</fullName>
    </submittedName>
</protein>
<dbReference type="EMBL" id="QFFF01000001">
    <property type="protein sequence ID" value="PWG02752.1"/>
    <property type="molecule type" value="Genomic_DNA"/>
</dbReference>
<dbReference type="InterPro" id="IPR029787">
    <property type="entry name" value="Nucleotide_cyclase"/>
</dbReference>
<reference evidence="2 3" key="1">
    <citation type="submission" date="2018-05" db="EMBL/GenBank/DDBJ databases">
        <title>Genome of Sphingosinicella humi QZX222.</title>
        <authorList>
            <person name="Qiao Z."/>
            <person name="Wang G."/>
        </authorList>
    </citation>
    <scope>NUCLEOTIDE SEQUENCE [LARGE SCALE GENOMIC DNA]</scope>
    <source>
        <strain evidence="2 3">QZX222</strain>
    </source>
</reference>
<dbReference type="Gene3D" id="3.30.70.270">
    <property type="match status" value="1"/>
</dbReference>
<dbReference type="RefSeq" id="WP_109270891.1">
    <property type="nucleotide sequence ID" value="NZ_QFFF01000001.1"/>
</dbReference>
<name>A0A2U2J365_9SPHN</name>
<dbReference type="AlphaFoldDB" id="A0A2U2J365"/>
<dbReference type="SMART" id="SM00267">
    <property type="entry name" value="GGDEF"/>
    <property type="match status" value="1"/>
</dbReference>
<dbReference type="Pfam" id="PF00990">
    <property type="entry name" value="GGDEF"/>
    <property type="match status" value="1"/>
</dbReference>
<dbReference type="NCBIfam" id="TIGR00254">
    <property type="entry name" value="GGDEF"/>
    <property type="match status" value="1"/>
</dbReference>
<evidence type="ECO:0000313" key="3">
    <source>
        <dbReference type="Proteomes" id="UP000245916"/>
    </source>
</evidence>
<feature type="domain" description="GGDEF" evidence="1">
    <location>
        <begin position="70"/>
        <end position="193"/>
    </location>
</feature>
<sequence>MAETDRTATERPSQLADENALLRASLAQMRERVDELEQAADLDTLTPLPNRRGFLRELERAVGQAERHGTPAALLHIELSNLAAINGGHGQVAGDAALIHMAKLLGGLIRSTDALARIDGDAFGLILDHLDHNSAIETADRLFRCIAGSPLDLGSATVALHATIGIATILPGDTVDDVVRRAEHTLRAAREEA</sequence>
<dbReference type="Proteomes" id="UP000245916">
    <property type="component" value="Unassembled WGS sequence"/>
</dbReference>
<organism evidence="2 3">
    <name type="scientific">Allosphingosinicella humi</name>
    <dbReference type="NCBI Taxonomy" id="2068657"/>
    <lineage>
        <taxon>Bacteria</taxon>
        <taxon>Pseudomonadati</taxon>
        <taxon>Pseudomonadota</taxon>
        <taxon>Alphaproteobacteria</taxon>
        <taxon>Sphingomonadales</taxon>
        <taxon>Sphingomonadaceae</taxon>
        <taxon>Allosphingosinicella</taxon>
    </lineage>
</organism>
<dbReference type="InterPro" id="IPR043128">
    <property type="entry name" value="Rev_trsase/Diguanyl_cyclase"/>
</dbReference>
<evidence type="ECO:0000313" key="2">
    <source>
        <dbReference type="EMBL" id="PWG02752.1"/>
    </source>
</evidence>